<feature type="domain" description="Flagellar motor switch protein FliN-like C-terminal" evidence="11">
    <location>
        <begin position="220"/>
        <end position="286"/>
    </location>
</feature>
<organism evidence="12 13">
    <name type="scientific">Roseiconus lacunae</name>
    <dbReference type="NCBI Taxonomy" id="2605694"/>
    <lineage>
        <taxon>Bacteria</taxon>
        <taxon>Pseudomonadati</taxon>
        <taxon>Planctomycetota</taxon>
        <taxon>Planctomycetia</taxon>
        <taxon>Pirellulales</taxon>
        <taxon>Pirellulaceae</taxon>
        <taxon>Roseiconus</taxon>
    </lineage>
</organism>
<gene>
    <name evidence="12" type="ORF">QTN89_15095</name>
</gene>
<evidence type="ECO:0000256" key="8">
    <source>
        <dbReference type="ARBA" id="ARBA00023136"/>
    </source>
</evidence>
<sequence>MTLRAFDFREIAGLDDTATAIRTWLSKSTSFFSDEWVQATGFGAKLVLGPVSTDSFESILDATPRTDWCCVAYLREDLPTLWYSSGANFRKVVGDLIGFDPPEESDEETSEPQEDIELGAIEADLVQWVLDTFAACLSQGWMGTDEMAIQTGKMEKDPRKLRLYRAKDLMTRVTLKVECKSATSEIHWLLPKQKVSKLFEDTVDNRQKAPAASPSKEMIIQMPVDLVTILGSAKVSMKDLKDLKPGQLIVLDQRIDAPMTATVDGASSFECWPGRLGNNQAIQVSRTNKK</sequence>
<dbReference type="Gene3D" id="3.40.1550.10">
    <property type="entry name" value="CheC-like"/>
    <property type="match status" value="1"/>
</dbReference>
<evidence type="ECO:0000256" key="7">
    <source>
        <dbReference type="ARBA" id="ARBA00022779"/>
    </source>
</evidence>
<dbReference type="InterPro" id="IPR028976">
    <property type="entry name" value="CheC-like_sf"/>
</dbReference>
<dbReference type="EMBL" id="JASZZN010000010">
    <property type="protein sequence ID" value="MDM4016770.1"/>
    <property type="molecule type" value="Genomic_DNA"/>
</dbReference>
<dbReference type="PANTHER" id="PTHR30034:SF6">
    <property type="entry name" value="YOP PROTEINS TRANSLOCATION PROTEIN Q"/>
    <property type="match status" value="1"/>
</dbReference>
<dbReference type="PANTHER" id="PTHR30034">
    <property type="entry name" value="FLAGELLAR MOTOR SWITCH PROTEIN FLIM"/>
    <property type="match status" value="1"/>
</dbReference>
<evidence type="ECO:0000256" key="10">
    <source>
        <dbReference type="ARBA" id="ARBA00025044"/>
    </source>
</evidence>
<dbReference type="InterPro" id="IPR036429">
    <property type="entry name" value="SpoA-like_sf"/>
</dbReference>
<comment type="function">
    <text evidence="10">FliM is one of three proteins (FliG, FliN, FliM) that forms the rotor-mounted switch complex (C ring), located at the base of the basal body. This complex interacts with the CheY and CheZ chemotaxis proteins, in addition to contacting components of the motor that determine the direction of flagellar rotation.</text>
</comment>
<evidence type="ECO:0000256" key="6">
    <source>
        <dbReference type="ARBA" id="ARBA00022500"/>
    </source>
</evidence>
<keyword evidence="13" id="KW-1185">Reference proteome</keyword>
<dbReference type="InterPro" id="IPR001543">
    <property type="entry name" value="FliN-like_C"/>
</dbReference>
<evidence type="ECO:0000256" key="2">
    <source>
        <dbReference type="ARBA" id="ARBA00004202"/>
    </source>
</evidence>
<comment type="similarity">
    <text evidence="3">Belongs to the FliM family.</text>
</comment>
<comment type="caution">
    <text evidence="12">The sequence shown here is derived from an EMBL/GenBank/DDBJ whole genome shotgun (WGS) entry which is preliminary data.</text>
</comment>
<keyword evidence="7" id="KW-0283">Flagellar rotation</keyword>
<dbReference type="Proteomes" id="UP001239462">
    <property type="component" value="Unassembled WGS sequence"/>
</dbReference>
<evidence type="ECO:0000256" key="3">
    <source>
        <dbReference type="ARBA" id="ARBA00011049"/>
    </source>
</evidence>
<reference evidence="12 13" key="1">
    <citation type="submission" date="2023-06" db="EMBL/GenBank/DDBJ databases">
        <title>Roseiconus lacunae JC819 isolated from Gulf of Mannar region, Tamil Nadu.</title>
        <authorList>
            <person name="Pk S."/>
            <person name="Ch S."/>
            <person name="Ch V.R."/>
        </authorList>
    </citation>
    <scope>NUCLEOTIDE SEQUENCE [LARGE SCALE GENOMIC DNA]</scope>
    <source>
        <strain evidence="12 13">JC819</strain>
    </source>
</reference>
<dbReference type="SUPFAM" id="SSF101801">
    <property type="entry name" value="Surface presentation of antigens (SPOA)"/>
    <property type="match status" value="1"/>
</dbReference>
<dbReference type="Gene3D" id="2.30.330.10">
    <property type="entry name" value="SpoA-like"/>
    <property type="match status" value="1"/>
</dbReference>
<comment type="subcellular location">
    <subcellularLocation>
        <location evidence="1">Bacterial flagellum basal body</location>
    </subcellularLocation>
    <subcellularLocation>
        <location evidence="2">Cell membrane</location>
        <topology evidence="2">Peripheral membrane protein</topology>
    </subcellularLocation>
</comment>
<accession>A0ABT7PJU8</accession>
<evidence type="ECO:0000256" key="1">
    <source>
        <dbReference type="ARBA" id="ARBA00004117"/>
    </source>
</evidence>
<evidence type="ECO:0000259" key="11">
    <source>
        <dbReference type="Pfam" id="PF01052"/>
    </source>
</evidence>
<dbReference type="Pfam" id="PF01052">
    <property type="entry name" value="FliMN_C"/>
    <property type="match status" value="1"/>
</dbReference>
<evidence type="ECO:0000313" key="12">
    <source>
        <dbReference type="EMBL" id="MDM4016770.1"/>
    </source>
</evidence>
<protein>
    <recommendedName>
        <fullName evidence="4">Flagellar motor switch protein FliM</fullName>
    </recommendedName>
</protein>
<dbReference type="RefSeq" id="WP_149499304.1">
    <property type="nucleotide sequence ID" value="NZ_JASZZN010000010.1"/>
</dbReference>
<proteinExistence type="inferred from homology"/>
<name>A0ABT7PJU8_9BACT</name>
<keyword evidence="12" id="KW-0969">Cilium</keyword>
<keyword evidence="5" id="KW-1003">Cell membrane</keyword>
<evidence type="ECO:0000256" key="4">
    <source>
        <dbReference type="ARBA" id="ARBA00021898"/>
    </source>
</evidence>
<keyword evidence="6" id="KW-0145">Chemotaxis</keyword>
<evidence type="ECO:0000256" key="9">
    <source>
        <dbReference type="ARBA" id="ARBA00023143"/>
    </source>
</evidence>
<keyword evidence="12" id="KW-0966">Cell projection</keyword>
<keyword evidence="9" id="KW-0975">Bacterial flagellum</keyword>
<keyword evidence="8" id="KW-0472">Membrane</keyword>
<evidence type="ECO:0000313" key="13">
    <source>
        <dbReference type="Proteomes" id="UP001239462"/>
    </source>
</evidence>
<keyword evidence="12" id="KW-0282">Flagellum</keyword>
<evidence type="ECO:0000256" key="5">
    <source>
        <dbReference type="ARBA" id="ARBA00022475"/>
    </source>
</evidence>